<feature type="compositionally biased region" description="Polar residues" evidence="1">
    <location>
        <begin position="171"/>
        <end position="182"/>
    </location>
</feature>
<dbReference type="EMBL" id="CM029054">
    <property type="protein sequence ID" value="KAG2533709.1"/>
    <property type="molecule type" value="Genomic_DNA"/>
</dbReference>
<dbReference type="AlphaFoldDB" id="A0A8T0MEL7"/>
<sequence length="544" mass="58177">MAYPDLALAGPDPAVLRAAVLRAPAGRNRRPRGSAWPEGTTADRGEGTSRSSVAASTTDGDGRGTSAASAASMAAREQPLYQGPAAEARARASRAVLAPAKGAARRVVKPVDADLYRVPPPDNSVVCRRPRRVRSRARPRWVRSRVAAGAGGPRRRARPRRAEDEAGAAATTTSTCGSGSPWRSSTTCRSTTAARSCGSRPTRPAVLRATAGRDRRPREARGGGAGPRPAVRRAAGGGTSEGKAAASRTGSATRRSRSASPASPAPRPPPPRSALVAWFQFNLGWVLLFRSLVFDWLAVPCLFIYTRDGFGQWVRGHLDCAPLMAGDGLFRRCASSSTSWARRSLASRPPLRSRCRISPSKASPLSITPQDARLQPPPEVRLRRRRQRRRAPPSHLLHRRARPHQRALRHAEAVVRRRACQVRLQPPQARRAGGTVVHDRQHAGAAHQDDEELSGACARALLAVGGASVPAAPRRLRRGLPRRRLQDRSAMRAGAPGAPGSAGPRVAAGTTPPSRCPENGSPQCREHHAAPALLLLPPWLEQRS</sequence>
<feature type="compositionally biased region" description="Basic and acidic residues" evidence="1">
    <location>
        <begin position="211"/>
        <end position="221"/>
    </location>
</feature>
<comment type="caution">
    <text evidence="2">The sequence shown here is derived from an EMBL/GenBank/DDBJ whole genome shotgun (WGS) entry which is preliminary data.</text>
</comment>
<organism evidence="2 3">
    <name type="scientific">Panicum virgatum</name>
    <name type="common">Blackwell switchgrass</name>
    <dbReference type="NCBI Taxonomy" id="38727"/>
    <lineage>
        <taxon>Eukaryota</taxon>
        <taxon>Viridiplantae</taxon>
        <taxon>Streptophyta</taxon>
        <taxon>Embryophyta</taxon>
        <taxon>Tracheophyta</taxon>
        <taxon>Spermatophyta</taxon>
        <taxon>Magnoliopsida</taxon>
        <taxon>Liliopsida</taxon>
        <taxon>Poales</taxon>
        <taxon>Poaceae</taxon>
        <taxon>PACMAD clade</taxon>
        <taxon>Panicoideae</taxon>
        <taxon>Panicodae</taxon>
        <taxon>Paniceae</taxon>
        <taxon>Panicinae</taxon>
        <taxon>Panicum</taxon>
        <taxon>Panicum sect. Hiantes</taxon>
    </lineage>
</organism>
<feature type="compositionally biased region" description="Polar residues" evidence="1">
    <location>
        <begin position="360"/>
        <end position="369"/>
    </location>
</feature>
<evidence type="ECO:0000313" key="3">
    <source>
        <dbReference type="Proteomes" id="UP000823388"/>
    </source>
</evidence>
<feature type="region of interest" description="Disordered" evidence="1">
    <location>
        <begin position="422"/>
        <end position="452"/>
    </location>
</feature>
<accession>A0A8T0MEL7</accession>
<feature type="compositionally biased region" description="Low complexity" evidence="1">
    <location>
        <begin position="183"/>
        <end position="197"/>
    </location>
</feature>
<proteinExistence type="predicted"/>
<reference evidence="2" key="1">
    <citation type="submission" date="2020-05" db="EMBL/GenBank/DDBJ databases">
        <title>WGS assembly of Panicum virgatum.</title>
        <authorList>
            <person name="Lovell J.T."/>
            <person name="Jenkins J."/>
            <person name="Shu S."/>
            <person name="Juenger T.E."/>
            <person name="Schmutz J."/>
        </authorList>
    </citation>
    <scope>NUCLEOTIDE SEQUENCE</scope>
    <source>
        <strain evidence="2">AP13</strain>
    </source>
</reference>
<feature type="compositionally biased region" description="Basic residues" evidence="1">
    <location>
        <begin position="382"/>
        <end position="408"/>
    </location>
</feature>
<feature type="compositionally biased region" description="Basic residues" evidence="1">
    <location>
        <begin position="130"/>
        <end position="143"/>
    </location>
</feature>
<dbReference type="Proteomes" id="UP000823388">
    <property type="component" value="Chromosome 9N"/>
</dbReference>
<evidence type="ECO:0000313" key="2">
    <source>
        <dbReference type="EMBL" id="KAG2533709.1"/>
    </source>
</evidence>
<feature type="region of interest" description="Disordered" evidence="1">
    <location>
        <begin position="473"/>
        <end position="530"/>
    </location>
</feature>
<feature type="compositionally biased region" description="Polar residues" evidence="1">
    <location>
        <begin position="48"/>
        <end position="59"/>
    </location>
</feature>
<protein>
    <submittedName>
        <fullName evidence="2">Uncharacterized protein</fullName>
    </submittedName>
</protein>
<evidence type="ECO:0000256" key="1">
    <source>
        <dbReference type="SAM" id="MobiDB-lite"/>
    </source>
</evidence>
<name>A0A8T0MEL7_PANVG</name>
<gene>
    <name evidence="2" type="ORF">PVAP13_9NG021351</name>
</gene>
<keyword evidence="3" id="KW-1185">Reference proteome</keyword>
<feature type="compositionally biased region" description="Low complexity" evidence="1">
    <location>
        <begin position="244"/>
        <end position="262"/>
    </location>
</feature>
<feature type="compositionally biased region" description="Basic residues" evidence="1">
    <location>
        <begin position="474"/>
        <end position="483"/>
    </location>
</feature>
<feature type="compositionally biased region" description="Low complexity" evidence="1">
    <location>
        <begin position="491"/>
        <end position="509"/>
    </location>
</feature>
<feature type="region of interest" description="Disordered" evidence="1">
    <location>
        <begin position="130"/>
        <end position="270"/>
    </location>
</feature>
<feature type="compositionally biased region" description="Low complexity" evidence="1">
    <location>
        <begin position="66"/>
        <end position="75"/>
    </location>
</feature>
<feature type="region of interest" description="Disordered" evidence="1">
    <location>
        <begin position="22"/>
        <end position="86"/>
    </location>
</feature>
<feature type="region of interest" description="Disordered" evidence="1">
    <location>
        <begin position="351"/>
        <end position="408"/>
    </location>
</feature>